<dbReference type="Proteomes" id="UP000199075">
    <property type="component" value="Unassembled WGS sequence"/>
</dbReference>
<evidence type="ECO:0000256" key="1">
    <source>
        <dbReference type="SAM" id="SignalP"/>
    </source>
</evidence>
<proteinExistence type="predicted"/>
<keyword evidence="1" id="KW-0732">Signal</keyword>
<keyword evidence="3" id="KW-1185">Reference proteome</keyword>
<evidence type="ECO:0000313" key="3">
    <source>
        <dbReference type="Proteomes" id="UP000199075"/>
    </source>
</evidence>
<organism evidence="2 3">
    <name type="scientific">Halomonas shengliensis</name>
    <dbReference type="NCBI Taxonomy" id="419597"/>
    <lineage>
        <taxon>Bacteria</taxon>
        <taxon>Pseudomonadati</taxon>
        <taxon>Pseudomonadota</taxon>
        <taxon>Gammaproteobacteria</taxon>
        <taxon>Oceanospirillales</taxon>
        <taxon>Halomonadaceae</taxon>
        <taxon>Halomonas</taxon>
    </lineage>
</organism>
<evidence type="ECO:0000313" key="2">
    <source>
        <dbReference type="EMBL" id="SDO69334.1"/>
    </source>
</evidence>
<dbReference type="AlphaFoldDB" id="A0A1H0LMG1"/>
<sequence length="63" mass="6812">MSRRAFLPFALVLAATMLTGCSYTPARIDPEPLIVIGDDRGGYHSRSHGGYFCPPGQAKKGRC</sequence>
<accession>A0A1H0LMG1</accession>
<feature type="signal peptide" evidence="1">
    <location>
        <begin position="1"/>
        <end position="26"/>
    </location>
</feature>
<feature type="chain" id="PRO_5011655843" description="Lipoprotein" evidence="1">
    <location>
        <begin position="27"/>
        <end position="63"/>
    </location>
</feature>
<dbReference type="EMBL" id="FNIV01000010">
    <property type="protein sequence ID" value="SDO69334.1"/>
    <property type="molecule type" value="Genomic_DNA"/>
</dbReference>
<dbReference type="PROSITE" id="PS51257">
    <property type="entry name" value="PROKAR_LIPOPROTEIN"/>
    <property type="match status" value="1"/>
</dbReference>
<gene>
    <name evidence="2" type="ORF">SAMN04487957_11026</name>
</gene>
<name>A0A1H0LMG1_9GAMM</name>
<evidence type="ECO:0008006" key="4">
    <source>
        <dbReference type="Google" id="ProtNLM"/>
    </source>
</evidence>
<dbReference type="RefSeq" id="WP_089680191.1">
    <property type="nucleotide sequence ID" value="NZ_FNIV01000010.1"/>
</dbReference>
<protein>
    <recommendedName>
        <fullName evidence="4">Lipoprotein</fullName>
    </recommendedName>
</protein>
<reference evidence="3" key="1">
    <citation type="submission" date="2016-10" db="EMBL/GenBank/DDBJ databases">
        <authorList>
            <person name="Varghese N."/>
            <person name="Submissions S."/>
        </authorList>
    </citation>
    <scope>NUCLEOTIDE SEQUENCE [LARGE SCALE GENOMIC DNA]</scope>
    <source>
        <strain evidence="3">CGMCC 1.6444</strain>
    </source>
</reference>
<dbReference type="STRING" id="419597.SAMN04487957_11026"/>
<dbReference type="OrthoDB" id="8969769at2"/>